<organism evidence="1 2">
    <name type="scientific">Periplaneta americana</name>
    <name type="common">American cockroach</name>
    <name type="synonym">Blatta americana</name>
    <dbReference type="NCBI Taxonomy" id="6978"/>
    <lineage>
        <taxon>Eukaryota</taxon>
        <taxon>Metazoa</taxon>
        <taxon>Ecdysozoa</taxon>
        <taxon>Arthropoda</taxon>
        <taxon>Hexapoda</taxon>
        <taxon>Insecta</taxon>
        <taxon>Pterygota</taxon>
        <taxon>Neoptera</taxon>
        <taxon>Polyneoptera</taxon>
        <taxon>Dictyoptera</taxon>
        <taxon>Blattodea</taxon>
        <taxon>Blattoidea</taxon>
        <taxon>Blattidae</taxon>
        <taxon>Blattinae</taxon>
        <taxon>Periplaneta</taxon>
    </lineage>
</organism>
<accession>A0ABQ8T3F4</accession>
<proteinExistence type="predicted"/>
<comment type="caution">
    <text evidence="1">The sequence shown here is derived from an EMBL/GenBank/DDBJ whole genome shotgun (WGS) entry which is preliminary data.</text>
</comment>
<dbReference type="InterPro" id="IPR036397">
    <property type="entry name" value="RNaseH_sf"/>
</dbReference>
<dbReference type="EMBL" id="JAJSOF020000017">
    <property type="protein sequence ID" value="KAJ4440450.1"/>
    <property type="molecule type" value="Genomic_DNA"/>
</dbReference>
<sequence>MQSAIHSRTDRLRPFACQRLHPNASTCFTDSRNGVYILRQASIEGSFNRQKKTKQEKTEFVMDTTKMFLSANIPTEKVDDPAVRTWFLKYVPDFWLWGNMKELVYATPIDNAQTLQDSVFNAYQHKQEQPGQFQRVRDSLHRRPEKCIAMNGHHIEHFL</sequence>
<protein>
    <submittedName>
        <fullName evidence="1">Uncharacterized protein</fullName>
    </submittedName>
</protein>
<dbReference type="PANTHER" id="PTHR47326">
    <property type="entry name" value="TRANSPOSABLE ELEMENT TC3 TRANSPOSASE-LIKE PROTEIN"/>
    <property type="match status" value="1"/>
</dbReference>
<keyword evidence="2" id="KW-1185">Reference proteome</keyword>
<name>A0ABQ8T3F4_PERAM</name>
<evidence type="ECO:0000313" key="2">
    <source>
        <dbReference type="Proteomes" id="UP001148838"/>
    </source>
</evidence>
<reference evidence="1 2" key="1">
    <citation type="journal article" date="2022" name="Allergy">
        <title>Genome assembly and annotation of Periplaneta americana reveal a comprehensive cockroach allergen profile.</title>
        <authorList>
            <person name="Wang L."/>
            <person name="Xiong Q."/>
            <person name="Saelim N."/>
            <person name="Wang L."/>
            <person name="Nong W."/>
            <person name="Wan A.T."/>
            <person name="Shi M."/>
            <person name="Liu X."/>
            <person name="Cao Q."/>
            <person name="Hui J.H.L."/>
            <person name="Sookrung N."/>
            <person name="Leung T.F."/>
            <person name="Tungtrongchitr A."/>
            <person name="Tsui S.K.W."/>
        </authorList>
    </citation>
    <scope>NUCLEOTIDE SEQUENCE [LARGE SCALE GENOMIC DNA]</scope>
    <source>
        <strain evidence="1">PWHHKU_190912</strain>
    </source>
</reference>
<gene>
    <name evidence="1" type="ORF">ANN_08591</name>
</gene>
<evidence type="ECO:0000313" key="1">
    <source>
        <dbReference type="EMBL" id="KAJ4440450.1"/>
    </source>
</evidence>
<dbReference type="Gene3D" id="3.30.420.10">
    <property type="entry name" value="Ribonuclease H-like superfamily/Ribonuclease H"/>
    <property type="match status" value="1"/>
</dbReference>
<dbReference type="PANTHER" id="PTHR47326:SF1">
    <property type="entry name" value="HTH PSQ-TYPE DOMAIN-CONTAINING PROTEIN"/>
    <property type="match status" value="1"/>
</dbReference>
<dbReference type="Proteomes" id="UP001148838">
    <property type="component" value="Unassembled WGS sequence"/>
</dbReference>